<protein>
    <submittedName>
        <fullName evidence="2">Uncharacterized protein</fullName>
    </submittedName>
</protein>
<keyword evidence="1" id="KW-0472">Membrane</keyword>
<comment type="caution">
    <text evidence="2">The sequence shown here is derived from an EMBL/GenBank/DDBJ whole genome shotgun (WGS) entry which is preliminary data.</text>
</comment>
<keyword evidence="1" id="KW-0812">Transmembrane</keyword>
<keyword evidence="1" id="KW-1133">Transmembrane helix</keyword>
<reference evidence="2 3" key="1">
    <citation type="journal article" date="2016" name="Nat. Commun.">
        <title>Thousands of microbial genomes shed light on interconnected biogeochemical processes in an aquifer system.</title>
        <authorList>
            <person name="Anantharaman K."/>
            <person name="Brown C.T."/>
            <person name="Hug L.A."/>
            <person name="Sharon I."/>
            <person name="Castelle C.J."/>
            <person name="Probst A.J."/>
            <person name="Thomas B.C."/>
            <person name="Singh A."/>
            <person name="Wilkins M.J."/>
            <person name="Karaoz U."/>
            <person name="Brodie E.L."/>
            <person name="Williams K.H."/>
            <person name="Hubbard S.S."/>
            <person name="Banfield J.F."/>
        </authorList>
    </citation>
    <scope>NUCLEOTIDE SEQUENCE [LARGE SCALE GENOMIC DNA]</scope>
</reference>
<evidence type="ECO:0000313" key="2">
    <source>
        <dbReference type="EMBL" id="OGB73363.1"/>
    </source>
</evidence>
<sequence length="92" mass="10302">MSGKQESPVARMERLAKRLRLFYWVAITLRNIMFWTMLIRITSLVLVVTDHASPTTVTSLVQLNVSHALSFLIMAGLAAVIKRTLGDEFTPG</sequence>
<evidence type="ECO:0000313" key="3">
    <source>
        <dbReference type="Proteomes" id="UP000178085"/>
    </source>
</evidence>
<accession>A0A1F4NPI2</accession>
<feature type="transmembrane region" description="Helical" evidence="1">
    <location>
        <begin position="60"/>
        <end position="81"/>
    </location>
</feature>
<gene>
    <name evidence="2" type="ORF">A3K51_00590</name>
</gene>
<feature type="transmembrane region" description="Helical" evidence="1">
    <location>
        <begin position="21"/>
        <end position="48"/>
    </location>
</feature>
<evidence type="ECO:0000256" key="1">
    <source>
        <dbReference type="SAM" id="Phobius"/>
    </source>
</evidence>
<proteinExistence type="predicted"/>
<dbReference type="EMBL" id="METD01000001">
    <property type="protein sequence ID" value="OGB73363.1"/>
    <property type="molecule type" value="Genomic_DNA"/>
</dbReference>
<name>A0A1F4NPI2_UNCK3</name>
<dbReference type="Proteomes" id="UP000178085">
    <property type="component" value="Unassembled WGS sequence"/>
</dbReference>
<organism evidence="2 3">
    <name type="scientific">candidate division Kazan bacterium RIFCSPLOWO2_01_FULL_45_19</name>
    <dbReference type="NCBI Taxonomy" id="1798538"/>
    <lineage>
        <taxon>Bacteria</taxon>
        <taxon>Bacteria division Kazan-3B-28</taxon>
    </lineage>
</organism>
<dbReference type="AlphaFoldDB" id="A0A1F4NPI2"/>